<gene>
    <name evidence="8" type="ORF">BBEV_1700</name>
</gene>
<keyword evidence="2 6" id="KW-1003">Cell membrane</keyword>
<keyword evidence="9" id="KW-1185">Reference proteome</keyword>
<evidence type="ECO:0000256" key="6">
    <source>
        <dbReference type="RuleBase" id="RU366058"/>
    </source>
</evidence>
<evidence type="ECO:0000256" key="4">
    <source>
        <dbReference type="ARBA" id="ARBA00022989"/>
    </source>
</evidence>
<comment type="subcellular location">
    <subcellularLocation>
        <location evidence="1 6">Cell membrane</location>
        <topology evidence="1 6">Multi-pass membrane protein</topology>
    </subcellularLocation>
</comment>
<keyword evidence="4 6" id="KW-1133">Transmembrane helix</keyword>
<dbReference type="Pfam" id="PF09335">
    <property type="entry name" value="VTT_dom"/>
    <property type="match status" value="1"/>
</dbReference>
<dbReference type="PANTHER" id="PTHR12677:SF59">
    <property type="entry name" value="GOLGI APPARATUS MEMBRANE PROTEIN TVP38-RELATED"/>
    <property type="match status" value="1"/>
</dbReference>
<dbReference type="KEGG" id="bbev:BBEV_1700"/>
<dbReference type="AlphaFoldDB" id="A0A1D7QVL8"/>
<accession>A0A1D7QVL8</accession>
<sequence>MLQMGVKLMRRTAIAVVLLILAGLILWRWDWVMALRDNNLSYFTDDLFAQWGYGILFFTIPLMIVQNVVTLFPILILIVFHFIVFGVWGGMLFSLIGTVSGALLCFYLARFVAGKWFQRYWSKNEKKLEKVIQAISKYGVYMIVFLRSIPVMPSNLISVAAAASPIRERSYVYSTIFGNVAMIGVLSFLSAPLWVDEGGIGYTYQFFFLFFFLSFISYFIYHFIKDRKRLIRSYKGE</sequence>
<protein>
    <recommendedName>
        <fullName evidence="6">TVP38/TMEM64 family membrane protein</fullName>
    </recommendedName>
</protein>
<dbReference type="EMBL" id="CP012502">
    <property type="protein sequence ID" value="AOM83061.1"/>
    <property type="molecule type" value="Genomic_DNA"/>
</dbReference>
<reference evidence="8 9" key="1">
    <citation type="submission" date="2015-08" db="EMBL/GenBank/DDBJ databases">
        <title>The complete genome sequence of Bacillus beveridgei MLTeJB.</title>
        <authorList>
            <person name="Hanson T.E."/>
            <person name="Mesa C."/>
            <person name="Basesman S.M."/>
            <person name="Oremland R.S."/>
        </authorList>
    </citation>
    <scope>NUCLEOTIDE SEQUENCE [LARGE SCALE GENOMIC DNA]</scope>
    <source>
        <strain evidence="8 9">MLTeJB</strain>
    </source>
</reference>
<evidence type="ECO:0000313" key="8">
    <source>
        <dbReference type="EMBL" id="AOM83061.1"/>
    </source>
</evidence>
<name>A0A1D7QVL8_9BACI</name>
<feature type="transmembrane region" description="Helical" evidence="6">
    <location>
        <begin position="51"/>
        <end position="80"/>
    </location>
</feature>
<evidence type="ECO:0000259" key="7">
    <source>
        <dbReference type="Pfam" id="PF09335"/>
    </source>
</evidence>
<feature type="transmembrane region" description="Helical" evidence="6">
    <location>
        <begin position="92"/>
        <end position="113"/>
    </location>
</feature>
<feature type="transmembrane region" description="Helical" evidence="6">
    <location>
        <begin position="12"/>
        <end position="31"/>
    </location>
</feature>
<keyword evidence="3 6" id="KW-0812">Transmembrane</keyword>
<evidence type="ECO:0000256" key="1">
    <source>
        <dbReference type="ARBA" id="ARBA00004651"/>
    </source>
</evidence>
<feature type="transmembrane region" description="Helical" evidence="6">
    <location>
        <begin position="171"/>
        <end position="194"/>
    </location>
</feature>
<keyword evidence="5 6" id="KW-0472">Membrane</keyword>
<evidence type="ECO:0000256" key="5">
    <source>
        <dbReference type="ARBA" id="ARBA00023136"/>
    </source>
</evidence>
<feature type="transmembrane region" description="Helical" evidence="6">
    <location>
        <begin position="206"/>
        <end position="224"/>
    </location>
</feature>
<dbReference type="PANTHER" id="PTHR12677">
    <property type="entry name" value="GOLGI APPARATUS MEMBRANE PROTEIN TVP38-RELATED"/>
    <property type="match status" value="1"/>
</dbReference>
<evidence type="ECO:0000256" key="3">
    <source>
        <dbReference type="ARBA" id="ARBA00022692"/>
    </source>
</evidence>
<dbReference type="Proteomes" id="UP000094463">
    <property type="component" value="Chromosome"/>
</dbReference>
<dbReference type="GO" id="GO:0005886">
    <property type="term" value="C:plasma membrane"/>
    <property type="evidence" value="ECO:0007669"/>
    <property type="project" value="UniProtKB-SubCell"/>
</dbReference>
<evidence type="ECO:0000256" key="2">
    <source>
        <dbReference type="ARBA" id="ARBA00022475"/>
    </source>
</evidence>
<comment type="similarity">
    <text evidence="6">Belongs to the TVP38/TMEM64 family.</text>
</comment>
<organism evidence="8 9">
    <name type="scientific">Salisediminibacterium beveridgei</name>
    <dbReference type="NCBI Taxonomy" id="632773"/>
    <lineage>
        <taxon>Bacteria</taxon>
        <taxon>Bacillati</taxon>
        <taxon>Bacillota</taxon>
        <taxon>Bacilli</taxon>
        <taxon>Bacillales</taxon>
        <taxon>Bacillaceae</taxon>
        <taxon>Salisediminibacterium</taxon>
    </lineage>
</organism>
<feature type="domain" description="VTT" evidence="7">
    <location>
        <begin position="72"/>
        <end position="189"/>
    </location>
</feature>
<proteinExistence type="inferred from homology"/>
<dbReference type="InterPro" id="IPR032816">
    <property type="entry name" value="VTT_dom"/>
</dbReference>
<evidence type="ECO:0000313" key="9">
    <source>
        <dbReference type="Proteomes" id="UP000094463"/>
    </source>
</evidence>
<dbReference type="STRING" id="632773.BBEV_1700"/>
<dbReference type="InterPro" id="IPR015414">
    <property type="entry name" value="TMEM64"/>
</dbReference>